<protein>
    <submittedName>
        <fullName evidence="1">Uncharacterized protein</fullName>
    </submittedName>
</protein>
<reference evidence="2" key="1">
    <citation type="submission" date="2017-11" db="EMBL/GenBank/DDBJ databases">
        <authorList>
            <person name="Lima N.C."/>
            <person name="Parody-Merino A.M."/>
            <person name="Battley P.F."/>
            <person name="Fidler A.E."/>
            <person name="Prosdocimi F."/>
        </authorList>
    </citation>
    <scope>NUCLEOTIDE SEQUENCE [LARGE SCALE GENOMIC DNA]</scope>
</reference>
<sequence>MSPDQLGFWGGKICDISVSSEVDGITHLKEVRASFRTMWMMKEEGPSARNLEGEDFGLWHLCDRTPSLRTGDMYMYILTQMKENRSGEQPAECNQFSTFLAPFLTNCNLFWISDKIAPGICLLKIAQEMPLSSSRFLIAIVYIPLEELEIKHRMREALEISYVYRDLARALIDAKENCKKKENNQNEGNSQYEYRKRASLEMEIQHTWN</sequence>
<evidence type="ECO:0000313" key="2">
    <source>
        <dbReference type="Proteomes" id="UP000233556"/>
    </source>
</evidence>
<proteinExistence type="predicted"/>
<name>A0A2I0UBK2_LIMLA</name>
<gene>
    <name evidence="1" type="ORF">llap_6255</name>
</gene>
<dbReference type="AlphaFoldDB" id="A0A2I0UBK2"/>
<reference evidence="2" key="2">
    <citation type="submission" date="2017-12" db="EMBL/GenBank/DDBJ databases">
        <title>Genome sequence of the Bar-tailed Godwit (Limosa lapponica baueri).</title>
        <authorList>
            <person name="Lima N.C.B."/>
            <person name="Parody-Merino A.M."/>
            <person name="Battley P.F."/>
            <person name="Fidler A.E."/>
            <person name="Prosdocimi F."/>
        </authorList>
    </citation>
    <scope>NUCLEOTIDE SEQUENCE [LARGE SCALE GENOMIC DNA]</scope>
</reference>
<dbReference type="Proteomes" id="UP000233556">
    <property type="component" value="Unassembled WGS sequence"/>
</dbReference>
<evidence type="ECO:0000313" key="1">
    <source>
        <dbReference type="EMBL" id="PKU43446.1"/>
    </source>
</evidence>
<organism evidence="1 2">
    <name type="scientific">Limosa lapponica baueri</name>
    <dbReference type="NCBI Taxonomy" id="1758121"/>
    <lineage>
        <taxon>Eukaryota</taxon>
        <taxon>Metazoa</taxon>
        <taxon>Chordata</taxon>
        <taxon>Craniata</taxon>
        <taxon>Vertebrata</taxon>
        <taxon>Euteleostomi</taxon>
        <taxon>Archelosauria</taxon>
        <taxon>Archosauria</taxon>
        <taxon>Dinosauria</taxon>
        <taxon>Saurischia</taxon>
        <taxon>Theropoda</taxon>
        <taxon>Coelurosauria</taxon>
        <taxon>Aves</taxon>
        <taxon>Neognathae</taxon>
        <taxon>Neoaves</taxon>
        <taxon>Charadriiformes</taxon>
        <taxon>Scolopacidae</taxon>
        <taxon>Limosa</taxon>
    </lineage>
</organism>
<accession>A0A2I0UBK2</accession>
<dbReference type="EMBL" id="KZ505903">
    <property type="protein sequence ID" value="PKU43446.1"/>
    <property type="molecule type" value="Genomic_DNA"/>
</dbReference>
<keyword evidence="2" id="KW-1185">Reference proteome</keyword>